<organism evidence="1 2">
    <name type="scientific">Phaeosphaeria nodorum (strain SN15 / ATCC MYA-4574 / FGSC 10173)</name>
    <name type="common">Glume blotch fungus</name>
    <name type="synonym">Parastagonospora nodorum</name>
    <dbReference type="NCBI Taxonomy" id="321614"/>
    <lineage>
        <taxon>Eukaryota</taxon>
        <taxon>Fungi</taxon>
        <taxon>Dikarya</taxon>
        <taxon>Ascomycota</taxon>
        <taxon>Pezizomycotina</taxon>
        <taxon>Dothideomycetes</taxon>
        <taxon>Pleosporomycetidae</taxon>
        <taxon>Pleosporales</taxon>
        <taxon>Pleosporineae</taxon>
        <taxon>Phaeosphaeriaceae</taxon>
        <taxon>Parastagonospora</taxon>
    </lineage>
</organism>
<reference evidence="2" key="1">
    <citation type="journal article" date="2021" name="BMC Genomics">
        <title>Chromosome-level genome assembly and manually-curated proteome of model necrotroph Parastagonospora nodorum Sn15 reveals a genome-wide trove of candidate effector homologs, and redundancy of virulence-related functions within an accessory chromosome.</title>
        <authorList>
            <person name="Bertazzoni S."/>
            <person name="Jones D.A.B."/>
            <person name="Phan H.T."/>
            <person name="Tan K.-C."/>
            <person name="Hane J.K."/>
        </authorList>
    </citation>
    <scope>NUCLEOTIDE SEQUENCE [LARGE SCALE GENOMIC DNA]</scope>
    <source>
        <strain evidence="2">SN15 / ATCC MYA-4574 / FGSC 10173)</strain>
    </source>
</reference>
<sequence>MLGGVQAGKYWASPPILEIFDFGLSVSVGCISPRIFRLTIEEGLYDCGRA</sequence>
<evidence type="ECO:0000313" key="2">
    <source>
        <dbReference type="Proteomes" id="UP000663193"/>
    </source>
</evidence>
<protein>
    <submittedName>
        <fullName evidence="1">Uncharacterized protein</fullName>
    </submittedName>
</protein>
<name>A0A7U2I7Q4_PHANO</name>
<dbReference type="EMBL" id="CP069037">
    <property type="protein sequence ID" value="QRD03202.1"/>
    <property type="molecule type" value="Genomic_DNA"/>
</dbReference>
<accession>A0A7U2I7Q4</accession>
<dbReference type="AlphaFoldDB" id="A0A7U2I7Q4"/>
<dbReference type="VEuPathDB" id="FungiDB:JI435_419240"/>
<dbReference type="Proteomes" id="UP000663193">
    <property type="component" value="Chromosome 15"/>
</dbReference>
<gene>
    <name evidence="1" type="ORF">JI435_419240</name>
</gene>
<proteinExistence type="predicted"/>
<evidence type="ECO:0000313" key="1">
    <source>
        <dbReference type="EMBL" id="QRD03202.1"/>
    </source>
</evidence>
<keyword evidence="2" id="KW-1185">Reference proteome</keyword>